<dbReference type="PANTHER" id="PTHR21016:SF25">
    <property type="entry name" value="TM2 DOMAIN-CONTAINING PROTEIN DDB_G0277895-RELATED"/>
    <property type="match status" value="1"/>
</dbReference>
<dbReference type="EMBL" id="JACOPL010000029">
    <property type="protein sequence ID" value="MBC5726763.1"/>
    <property type="molecule type" value="Genomic_DNA"/>
</dbReference>
<evidence type="ECO:0000256" key="1">
    <source>
        <dbReference type="ARBA" id="ARBA00004141"/>
    </source>
</evidence>
<gene>
    <name evidence="8" type="ORF">H8S45_15040</name>
</gene>
<evidence type="ECO:0000256" key="3">
    <source>
        <dbReference type="ARBA" id="ARBA00022989"/>
    </source>
</evidence>
<dbReference type="InterPro" id="IPR007829">
    <property type="entry name" value="TM2"/>
</dbReference>
<comment type="caution">
    <text evidence="8">The sequence shown here is derived from an EMBL/GenBank/DDBJ whole genome shotgun (WGS) entry which is preliminary data.</text>
</comment>
<reference evidence="8" key="1">
    <citation type="submission" date="2020-08" db="EMBL/GenBank/DDBJ databases">
        <title>Genome public.</title>
        <authorList>
            <person name="Liu C."/>
            <person name="Sun Q."/>
        </authorList>
    </citation>
    <scope>NUCLEOTIDE SEQUENCE</scope>
    <source>
        <strain evidence="8">NSJ-28</strain>
    </source>
</reference>
<evidence type="ECO:0000313" key="9">
    <source>
        <dbReference type="Proteomes" id="UP000606499"/>
    </source>
</evidence>
<dbReference type="Pfam" id="PF05154">
    <property type="entry name" value="TM2"/>
    <property type="match status" value="1"/>
</dbReference>
<feature type="transmembrane region" description="Helical" evidence="5">
    <location>
        <begin position="56"/>
        <end position="75"/>
    </location>
</feature>
<feature type="transmembrane region" description="Helical" evidence="5">
    <location>
        <begin position="82"/>
        <end position="107"/>
    </location>
</feature>
<feature type="domain" description="TM2" evidence="6">
    <location>
        <begin position="52"/>
        <end position="100"/>
    </location>
</feature>
<dbReference type="InterPro" id="IPR026870">
    <property type="entry name" value="Zinc_ribbon_dom"/>
</dbReference>
<proteinExistence type="predicted"/>
<keyword evidence="4 5" id="KW-0472">Membrane</keyword>
<dbReference type="Pfam" id="PF13240">
    <property type="entry name" value="Zn_Ribbon_1"/>
    <property type="match status" value="1"/>
</dbReference>
<evidence type="ECO:0000259" key="6">
    <source>
        <dbReference type="Pfam" id="PF05154"/>
    </source>
</evidence>
<evidence type="ECO:0000256" key="2">
    <source>
        <dbReference type="ARBA" id="ARBA00022692"/>
    </source>
</evidence>
<evidence type="ECO:0000256" key="4">
    <source>
        <dbReference type="ARBA" id="ARBA00023136"/>
    </source>
</evidence>
<evidence type="ECO:0000259" key="7">
    <source>
        <dbReference type="Pfam" id="PF13240"/>
    </source>
</evidence>
<dbReference type="PANTHER" id="PTHR21016">
    <property type="entry name" value="BETA-AMYLOID BINDING PROTEIN-RELATED"/>
    <property type="match status" value="1"/>
</dbReference>
<evidence type="ECO:0000256" key="5">
    <source>
        <dbReference type="SAM" id="Phobius"/>
    </source>
</evidence>
<organism evidence="8 9">
    <name type="scientific">Agathobaculum faecis</name>
    <dbReference type="NCBI Taxonomy" id="2763013"/>
    <lineage>
        <taxon>Bacteria</taxon>
        <taxon>Bacillati</taxon>
        <taxon>Bacillota</taxon>
        <taxon>Clostridia</taxon>
        <taxon>Eubacteriales</taxon>
        <taxon>Butyricicoccaceae</taxon>
        <taxon>Agathobaculum</taxon>
    </lineage>
</organism>
<dbReference type="Proteomes" id="UP000606499">
    <property type="component" value="Unassembled WGS sequence"/>
</dbReference>
<keyword evidence="2 5" id="KW-0812">Transmembrane</keyword>
<dbReference type="AlphaFoldDB" id="A0A923RX67"/>
<dbReference type="RefSeq" id="WP_082397420.1">
    <property type="nucleotide sequence ID" value="NZ_JACOPL010000029.1"/>
</dbReference>
<comment type="subcellular location">
    <subcellularLocation>
        <location evidence="1">Membrane</location>
        <topology evidence="1">Multi-pass membrane protein</topology>
    </subcellularLocation>
</comment>
<name>A0A923RX67_9FIRM</name>
<protein>
    <submittedName>
        <fullName evidence="8">TM2 domain-containing protein</fullName>
    </submittedName>
</protein>
<evidence type="ECO:0000313" key="8">
    <source>
        <dbReference type="EMBL" id="MBC5726763.1"/>
    </source>
</evidence>
<accession>A0A923RX67</accession>
<dbReference type="InterPro" id="IPR050932">
    <property type="entry name" value="TM2D1-3-like"/>
</dbReference>
<dbReference type="GO" id="GO:0016020">
    <property type="term" value="C:membrane"/>
    <property type="evidence" value="ECO:0007669"/>
    <property type="project" value="UniProtKB-SubCell"/>
</dbReference>
<sequence length="116" mass="12793">MYCQKCGSQMEDGAKFCPSCGAPTQNNSQSNYNPNIYVNNTNTNINDFGYTYKNKWVTFFLCLFLGCIGAHRFYVGKIGTGVLYLLTLGLFGFGALVDLIIILIGSFTDKAGFPLK</sequence>
<keyword evidence="3 5" id="KW-1133">Transmembrane helix</keyword>
<feature type="domain" description="Zinc-ribbon" evidence="7">
    <location>
        <begin position="2"/>
        <end position="23"/>
    </location>
</feature>
<keyword evidence="9" id="KW-1185">Reference proteome</keyword>